<evidence type="ECO:0008006" key="9">
    <source>
        <dbReference type="Google" id="ProtNLM"/>
    </source>
</evidence>
<reference evidence="8" key="1">
    <citation type="submission" date="2017-09" db="EMBL/GenBank/DDBJ databases">
        <title>Depth-based differentiation of microbial function through sediment-hosted aquifers and enrichment of novel symbionts in the deep terrestrial subsurface.</title>
        <authorList>
            <person name="Probst A.J."/>
            <person name="Ladd B."/>
            <person name="Jarett J.K."/>
            <person name="Geller-Mcgrath D.E."/>
            <person name="Sieber C.M.K."/>
            <person name="Emerson J.B."/>
            <person name="Anantharaman K."/>
            <person name="Thomas B.C."/>
            <person name="Malmstrom R."/>
            <person name="Stieglmeier M."/>
            <person name="Klingl A."/>
            <person name="Woyke T."/>
            <person name="Ryan C.M."/>
            <person name="Banfield J.F."/>
        </authorList>
    </citation>
    <scope>NUCLEOTIDE SEQUENCE [LARGE SCALE GENOMIC DNA]</scope>
</reference>
<feature type="transmembrane region" description="Helical" evidence="6">
    <location>
        <begin position="230"/>
        <end position="255"/>
    </location>
</feature>
<feature type="transmembrane region" description="Helical" evidence="6">
    <location>
        <begin position="176"/>
        <end position="198"/>
    </location>
</feature>
<evidence type="ECO:0000256" key="2">
    <source>
        <dbReference type="ARBA" id="ARBA00022475"/>
    </source>
</evidence>
<feature type="transmembrane region" description="Helical" evidence="6">
    <location>
        <begin position="88"/>
        <end position="111"/>
    </location>
</feature>
<feature type="transmembrane region" description="Helical" evidence="6">
    <location>
        <begin position="267"/>
        <end position="286"/>
    </location>
</feature>
<feature type="transmembrane region" description="Helical" evidence="6">
    <location>
        <begin position="373"/>
        <end position="392"/>
    </location>
</feature>
<dbReference type="Proteomes" id="UP000229438">
    <property type="component" value="Unassembled WGS sequence"/>
</dbReference>
<comment type="subcellular location">
    <subcellularLocation>
        <location evidence="1">Cell membrane</location>
        <topology evidence="1">Multi-pass membrane protein</topology>
    </subcellularLocation>
</comment>
<comment type="caution">
    <text evidence="7">The sequence shown here is derived from an EMBL/GenBank/DDBJ whole genome shotgun (WGS) entry which is preliminary data.</text>
</comment>
<dbReference type="InterPro" id="IPR050833">
    <property type="entry name" value="Poly_Biosynth_Transport"/>
</dbReference>
<evidence type="ECO:0000256" key="3">
    <source>
        <dbReference type="ARBA" id="ARBA00022692"/>
    </source>
</evidence>
<evidence type="ECO:0000313" key="8">
    <source>
        <dbReference type="Proteomes" id="UP000229438"/>
    </source>
</evidence>
<feature type="transmembrane region" description="Helical" evidence="6">
    <location>
        <begin position="307"/>
        <end position="328"/>
    </location>
</feature>
<evidence type="ECO:0000256" key="1">
    <source>
        <dbReference type="ARBA" id="ARBA00004651"/>
    </source>
</evidence>
<dbReference type="PANTHER" id="PTHR30250:SF11">
    <property type="entry name" value="O-ANTIGEN TRANSPORTER-RELATED"/>
    <property type="match status" value="1"/>
</dbReference>
<feature type="transmembrane region" description="Helical" evidence="6">
    <location>
        <begin position="340"/>
        <end position="361"/>
    </location>
</feature>
<organism evidence="7 8">
    <name type="scientific">candidate division WWE3 bacterium CG_4_8_14_3_um_filter_42_11</name>
    <dbReference type="NCBI Taxonomy" id="1975076"/>
    <lineage>
        <taxon>Bacteria</taxon>
        <taxon>Katanobacteria</taxon>
    </lineage>
</organism>
<keyword evidence="2" id="KW-1003">Cell membrane</keyword>
<feature type="transmembrane region" description="Helical" evidence="6">
    <location>
        <begin position="123"/>
        <end position="140"/>
    </location>
</feature>
<feature type="transmembrane region" description="Helical" evidence="6">
    <location>
        <begin position="21"/>
        <end position="43"/>
    </location>
</feature>
<keyword evidence="3 6" id="KW-0812">Transmembrane</keyword>
<dbReference type="PANTHER" id="PTHR30250">
    <property type="entry name" value="PST FAMILY PREDICTED COLANIC ACID TRANSPORTER"/>
    <property type="match status" value="1"/>
</dbReference>
<feature type="transmembrane region" description="Helical" evidence="6">
    <location>
        <begin position="398"/>
        <end position="419"/>
    </location>
</feature>
<proteinExistence type="predicted"/>
<dbReference type="EMBL" id="PFQS01000123">
    <property type="protein sequence ID" value="PJC68117.1"/>
    <property type="molecule type" value="Genomic_DNA"/>
</dbReference>
<name>A0A2M8G5L2_UNCKA</name>
<evidence type="ECO:0000256" key="5">
    <source>
        <dbReference type="ARBA" id="ARBA00023136"/>
    </source>
</evidence>
<keyword evidence="4 6" id="KW-1133">Transmembrane helix</keyword>
<feature type="transmembrane region" description="Helical" evidence="6">
    <location>
        <begin position="152"/>
        <end position="170"/>
    </location>
</feature>
<evidence type="ECO:0000256" key="6">
    <source>
        <dbReference type="SAM" id="Phobius"/>
    </source>
</evidence>
<evidence type="ECO:0000313" key="7">
    <source>
        <dbReference type="EMBL" id="PJC68117.1"/>
    </source>
</evidence>
<dbReference type="GO" id="GO:0005886">
    <property type="term" value="C:plasma membrane"/>
    <property type="evidence" value="ECO:0007669"/>
    <property type="project" value="UniProtKB-SubCell"/>
</dbReference>
<feature type="transmembrane region" description="Helical" evidence="6">
    <location>
        <begin position="49"/>
        <end position="68"/>
    </location>
</feature>
<protein>
    <recommendedName>
        <fullName evidence="9">Polysaccharide biosynthesis protein C-terminal domain-containing protein</fullName>
    </recommendedName>
</protein>
<accession>A0A2M8G5L2</accession>
<keyword evidence="5 6" id="KW-0472">Membrane</keyword>
<sequence length="437" mass="48424">MNFSWIYPSFKIWRRKISLSIVDQALVSGASFIFNVLLARWLIPGEYGAFAVVFSIFLFFSGFHNALVLEPMSVIGSAKYKNNFPNYLGLLVCIQIILIFILSLILLLLVIPLSIKGNQILPALWGLIISGPFMLLFYFMRRTWYLKMRPEMAVITSLIYTFFLLSGLTIAKVKGWLSPFSAFIIMGLASLGTVLLLWDFSSIRLKAKNILSANPGIKSVFIEHWGYGKWIVGCAFVYWLIGSAYLPLIGTFAGLSEAGAFRAIQNLILPVNQILTALGLLFLPWVSAKRVTFGNGYLKNFSLKITVFMVGLTIAYLLLPIIGGRWLVPLFYGEGRYDSYLWLIPYLGGIALLGAATQGFALSLKAAKYPNTIFFSQAGGAFVTLTLGIVLVRKLGLLGAAVGNISAALTVLVITIYLWNKVFGYRANLKALRPNDP</sequence>
<dbReference type="AlphaFoldDB" id="A0A2M8G5L2"/>
<gene>
    <name evidence="7" type="ORF">CO015_05170</name>
</gene>
<evidence type="ECO:0000256" key="4">
    <source>
        <dbReference type="ARBA" id="ARBA00022989"/>
    </source>
</evidence>